<dbReference type="InterPro" id="IPR003593">
    <property type="entry name" value="AAA+_ATPase"/>
</dbReference>
<dbReference type="AlphaFoldDB" id="A0A1G4I6T5"/>
<dbReference type="RefSeq" id="XP_067078954.1">
    <property type="nucleotide sequence ID" value="XM_067222853.1"/>
</dbReference>
<evidence type="ECO:0000256" key="1">
    <source>
        <dbReference type="ARBA" id="ARBA00007448"/>
    </source>
</evidence>
<dbReference type="VEuPathDB" id="TriTrypDB:TEOVI_000679300"/>
<feature type="region of interest" description="Disordered" evidence="2">
    <location>
        <begin position="156"/>
        <end position="180"/>
    </location>
</feature>
<dbReference type="EMBL" id="CZPT02000790">
    <property type="protein sequence ID" value="SCU67672.1"/>
    <property type="molecule type" value="Genomic_DNA"/>
</dbReference>
<evidence type="ECO:0000259" key="3">
    <source>
        <dbReference type="SMART" id="SM00382"/>
    </source>
</evidence>
<accession>A0A1G4I6T5</accession>
<organism evidence="4 5">
    <name type="scientific">Trypanosoma equiperdum</name>
    <dbReference type="NCBI Taxonomy" id="5694"/>
    <lineage>
        <taxon>Eukaryota</taxon>
        <taxon>Discoba</taxon>
        <taxon>Euglenozoa</taxon>
        <taxon>Kinetoplastea</taxon>
        <taxon>Metakinetoplastina</taxon>
        <taxon>Trypanosomatida</taxon>
        <taxon>Trypanosomatidae</taxon>
        <taxon>Trypanosoma</taxon>
    </lineage>
</organism>
<dbReference type="Pfam" id="PF00004">
    <property type="entry name" value="AAA"/>
    <property type="match status" value="1"/>
</dbReference>
<name>A0A1G4I6T5_TRYEQ</name>
<proteinExistence type="inferred from homology"/>
<dbReference type="InterPro" id="IPR050747">
    <property type="entry name" value="Mitochondrial_chaperone_BCS1"/>
</dbReference>
<dbReference type="PANTHER" id="PTHR23070">
    <property type="entry name" value="BCS1 AAA-TYPE ATPASE"/>
    <property type="match status" value="1"/>
</dbReference>
<evidence type="ECO:0000313" key="4">
    <source>
        <dbReference type="EMBL" id="SCU67672.1"/>
    </source>
</evidence>
<dbReference type="SMART" id="SM00382">
    <property type="entry name" value="AAA"/>
    <property type="match status" value="1"/>
</dbReference>
<reference evidence="4" key="1">
    <citation type="submission" date="2016-09" db="EMBL/GenBank/DDBJ databases">
        <authorList>
            <person name="Hebert L."/>
            <person name="Moumen B."/>
        </authorList>
    </citation>
    <scope>NUCLEOTIDE SEQUENCE [LARGE SCALE GENOMIC DNA]</scope>
    <source>
        <strain evidence="4">OVI</strain>
    </source>
</reference>
<dbReference type="GeneID" id="92380727"/>
<dbReference type="Gene3D" id="3.40.50.300">
    <property type="entry name" value="P-loop containing nucleotide triphosphate hydrolases"/>
    <property type="match status" value="1"/>
</dbReference>
<feature type="compositionally biased region" description="Basic and acidic residues" evidence="2">
    <location>
        <begin position="156"/>
        <end position="176"/>
    </location>
</feature>
<comment type="similarity">
    <text evidence="1">Belongs to the AAA ATPase family. BCS1 subfamily.</text>
</comment>
<gene>
    <name evidence="4" type="ORF">TEOVI_000679300</name>
</gene>
<evidence type="ECO:0000313" key="5">
    <source>
        <dbReference type="Proteomes" id="UP000195570"/>
    </source>
</evidence>
<dbReference type="SUPFAM" id="SSF52540">
    <property type="entry name" value="P-loop containing nucleoside triphosphate hydrolases"/>
    <property type="match status" value="1"/>
</dbReference>
<feature type="domain" description="AAA+ ATPase" evidence="3">
    <location>
        <begin position="297"/>
        <end position="459"/>
    </location>
</feature>
<keyword evidence="5" id="KW-1185">Reference proteome</keyword>
<evidence type="ECO:0000256" key="2">
    <source>
        <dbReference type="SAM" id="MobiDB-lite"/>
    </source>
</evidence>
<dbReference type="Proteomes" id="UP000195570">
    <property type="component" value="Unassembled WGS sequence"/>
</dbReference>
<dbReference type="GO" id="GO:0005524">
    <property type="term" value="F:ATP binding"/>
    <property type="evidence" value="ECO:0007669"/>
    <property type="project" value="InterPro"/>
</dbReference>
<sequence>MDTYAALLSFNFMASWRTGNTVIDTMIAIIIPFLTEKFSRFLTVDWPNFIRWVIHFFSAGREEARIQHGLTDEYMHAVDLTEGAVLQEAVEQYVSEQLKPVYKKGEFLFTYVGVRDTASRSDNLAKVLRQDFKLISRPLKEKTDLGNGITLEIREGEDVASDDRGDGTSNDRHKGLSGEVSEGTVSRKAIMRELVLTADGKLGNGKDKVMELVHNAYDLYVKRRDDTVNTQRYLYQVVQSGDEKSASQPGLMRVKRYPLYDVKSFKSLFFPNKQKLIDLVDQFECKTGKFAVPGFPHKLTLLLHGPPGTGKTSLVKAIAQHTGRHIMAVPLSQVRTNQELIAYMNDQQFEIVNSRGSVTKISLRAERVIYLLEDADATSDIILAAKKNDNAATRALSDAVKPFKNIDSISIKGVLDAFGGILSAPRRIIIMTTNHIDRLHSSLVRPGFVTMQLYLGEFTEEYALQMARHYYGCDPTSEEQLQCLERVLREAGEKGIRFSPSEMEQLCAEYDTLQELVEACAKGSRRSVF</sequence>
<comment type="caution">
    <text evidence="4">The sequence shown here is derived from an EMBL/GenBank/DDBJ whole genome shotgun (WGS) entry which is preliminary data.</text>
</comment>
<protein>
    <submittedName>
        <fullName evidence="4">ATPase family associated with various cellular activities (AAA), putative</fullName>
    </submittedName>
</protein>
<dbReference type="GO" id="GO:0016887">
    <property type="term" value="F:ATP hydrolysis activity"/>
    <property type="evidence" value="ECO:0007669"/>
    <property type="project" value="InterPro"/>
</dbReference>
<dbReference type="InterPro" id="IPR027417">
    <property type="entry name" value="P-loop_NTPase"/>
</dbReference>
<dbReference type="InterPro" id="IPR003959">
    <property type="entry name" value="ATPase_AAA_core"/>
</dbReference>